<dbReference type="OrthoDB" id="9795893at2"/>
<dbReference type="SUPFAM" id="SSF48695">
    <property type="entry name" value="Multiheme cytochromes"/>
    <property type="match status" value="1"/>
</dbReference>
<name>A0A1B9F4J0_9BACT</name>
<keyword evidence="4" id="KW-1185">Reference proteome</keyword>
<accession>A0A1B9F4J0</accession>
<evidence type="ECO:0000313" key="4">
    <source>
        <dbReference type="Proteomes" id="UP000093080"/>
    </source>
</evidence>
<dbReference type="EMBL" id="MAGO01000008">
    <property type="protein sequence ID" value="OCC14842.1"/>
    <property type="molecule type" value="Genomic_DNA"/>
</dbReference>
<dbReference type="RefSeq" id="WP_067618791.1">
    <property type="nucleotide sequence ID" value="NZ_MAGO01000008.1"/>
</dbReference>
<dbReference type="InterPro" id="IPR023155">
    <property type="entry name" value="Cyt_c-552/4"/>
</dbReference>
<evidence type="ECO:0000256" key="1">
    <source>
        <dbReference type="SAM" id="MobiDB-lite"/>
    </source>
</evidence>
<protein>
    <submittedName>
        <fullName evidence="3">Cytochrome c family protein</fullName>
    </submittedName>
</protein>
<feature type="region of interest" description="Disordered" evidence="1">
    <location>
        <begin position="513"/>
        <end position="544"/>
    </location>
</feature>
<dbReference type="InterPro" id="IPR036280">
    <property type="entry name" value="Multihaem_cyt_sf"/>
</dbReference>
<dbReference type="Pfam" id="PF13435">
    <property type="entry name" value="Cytochrome_C554"/>
    <property type="match status" value="1"/>
</dbReference>
<feature type="compositionally biased region" description="Basic and acidic residues" evidence="1">
    <location>
        <begin position="528"/>
        <end position="544"/>
    </location>
</feature>
<comment type="caution">
    <text evidence="3">The sequence shown here is derived from an EMBL/GenBank/DDBJ whole genome shotgun (WGS) entry which is preliminary data.</text>
</comment>
<dbReference type="Proteomes" id="UP000093080">
    <property type="component" value="Unassembled WGS sequence"/>
</dbReference>
<feature type="domain" description="Cytochrome c-552/4" evidence="2">
    <location>
        <begin position="434"/>
        <end position="470"/>
    </location>
</feature>
<sequence length="544" mass="58934">MKRSFLMAFLGLIWLGSYVHASICEYEYPAFEPETKVVDIPCIDFMSQCYHVVISIDDKNRLILEEVEDVGASVPTSALEASVVPFVDFDAMVLHIPELRVQQNNGDPSVSAFSVDLNILPAKEETFLEIGKVTPVAASNVCGGTEGNDTNSQNSSNSSVHLSPTTEDYIVVAYNDLGMHCMNQDHSILSLLPPYNTLVAQVIKRGEDPEIISNGVTLEYRLLENTTCQGSNFWDYVFDLFGKDIPFCTGLTGNSLQGQMELRGDRFFAEGIPVTPFNDDGSFNPYPLAEVVAKDAATGQVLASTQTVIPISYEMNCQKCHGGTGGSDTMTTILKLHDQKEGTSLATNTPVLCQDCHADPALNAKGVSGIPNLSLATHGKHAGVSPQPTCYDCHPGPQTQCLRTDIEGMQTCENCHGTLEQMAQGLRNGRTPWLEEPKCSQCHQGSEIDTGNELYRNAKGHHGVYCETCHYEPHAWWPSKLDRDNQQAITLQGGTGPLGSVSCLACHTSVPDGDEGPHGLGANGSKTSESDHGEKKAKIGDDDD</sequence>
<proteinExistence type="predicted"/>
<dbReference type="STRING" id="1156395.DBT_1637"/>
<organism evidence="3 4">
    <name type="scientific">Dissulfuribacter thermophilus</name>
    <dbReference type="NCBI Taxonomy" id="1156395"/>
    <lineage>
        <taxon>Bacteria</taxon>
        <taxon>Pseudomonadati</taxon>
        <taxon>Thermodesulfobacteriota</taxon>
        <taxon>Dissulfuribacteria</taxon>
        <taxon>Dissulfuribacterales</taxon>
        <taxon>Dissulfuribacteraceae</taxon>
        <taxon>Dissulfuribacter</taxon>
    </lineage>
</organism>
<evidence type="ECO:0000313" key="3">
    <source>
        <dbReference type="EMBL" id="OCC14842.1"/>
    </source>
</evidence>
<evidence type="ECO:0000259" key="2">
    <source>
        <dbReference type="Pfam" id="PF13435"/>
    </source>
</evidence>
<reference evidence="3 4" key="1">
    <citation type="submission" date="2016-06" db="EMBL/GenBank/DDBJ databases">
        <title>Respiratory ammonification of nitrate coupled to the oxidation of elemental sulfur in deep-sea autotrophic thermophilic bacteria.</title>
        <authorList>
            <person name="Slobodkina G.B."/>
            <person name="Mardanov A.V."/>
            <person name="Ravin N.V."/>
            <person name="Frolova A.A."/>
            <person name="Viryasiv M.B."/>
            <person name="Chernyh N.A."/>
            <person name="Bonch-Osmolovskaya E.A."/>
            <person name="Slobodkin A.I."/>
        </authorList>
    </citation>
    <scope>NUCLEOTIDE SEQUENCE [LARGE SCALE GENOMIC DNA]</scope>
    <source>
        <strain evidence="3 4">S69</strain>
    </source>
</reference>
<dbReference type="AlphaFoldDB" id="A0A1B9F4J0"/>
<gene>
    <name evidence="3" type="ORF">DBT_1637</name>
</gene>